<evidence type="ECO:0000256" key="2">
    <source>
        <dbReference type="SAM" id="Phobius"/>
    </source>
</evidence>
<accession>A0A9N9ASL5</accession>
<sequence>MSSDGGIEEGLREKQRRRKRETKTFRRLQLCLWGLCLTIAFLYALSEIWIVVTQRPVVKIKRALRDYIPMPNLDIAFNYRFNVTCQFKYMSIQPEGKDKYGKYNARMITYNFSTPNVPPLNFSRPDQRYGAHFTIVLDDDSYNATNDLGMFVTAVDTEFDPYTLPDNTRNTVEKLDPNFFASLNNTNKNIIGTFARNFMFIKREISKRVNPTWISYTGFPSQHVSIPYIVTSFESASIPGASKNVTANLLSRGSVYGDLLVGTLDWVVEERNEYRDKTKQTVTRDYGNSPAPFIEKADPNQAILDRINNFEAFLKKYVVKTDYIRSRKDIEDEEALLDQENQNGANGNSSSTSSPSTSSIHARRPTLQPDDQIQVQSQPQPNKTTNNPSTPQDPFADGSGSATQHGVADPQDSLSAKIKRKPVDNDNQKNAVPSSSDPSSKIIKIVPAAVRFGLTGKKRNSGSSEKSNKPSNETANQSPTSADDTIPSSTNIKKPSMTEDKPTSSDNGKTGGAQKTAAAIGAGLAGIWGVKNKNKKSNPVSFGDKPTSDDTSKNEKPTDEDKIVVSQNPTGPHAIKKDDKSGHSKQRAPTTIVPGKGISNEKADSIASSPIEERKQSVSSLTSSVLREEKYPDPDLITEHEKFVSDAEILFKETDSKRSSQSTTKAGVFDNVAGSTVVDQTFINTIISEAEETPRNSFLLDAQAAANAELYLQQQALGSSTDHLQVGTVSSNQLFTNSKRDIEVISIKSTSSHITEVVKVNTANIDSGGAAEYAEQVMKSYETQQKIRTSDAPSLPPLKNLEALIDRRDSTMTEFSQTSTRAASVQLSSPGFSYDDPRRESTLTNASTEVGDTLTKVIPQKRIDIIKYIDEDGNEIDPDELGDGSKFEIVEEKTTVEYIEQKVASSDSENEEWATPILLFNKNLGEEWKSVADEMKKKEEWRVRFLENTQSTPGDLTFPKSNVTFLCLSYKDWEPLNSDNQKQDLIQKLIKRIQLCNQRYRKVYLLIYLGYGNMQPLYEIQIRLLASYAMIKIFPVHNVQEIIDFISKILHPDIQPDIQQLAKWKEQSVNDPTNLIATNKWVHLVAQMSAGTEKLRLHECYVLQEGLQTIYNIATATESQLLDCSLDRETAQNIVKFFKEDYLA</sequence>
<dbReference type="EMBL" id="CAJVPS010001494">
    <property type="protein sequence ID" value="CAG8540196.1"/>
    <property type="molecule type" value="Genomic_DNA"/>
</dbReference>
<feature type="compositionally biased region" description="Polar residues" evidence="1">
    <location>
        <begin position="339"/>
        <end position="348"/>
    </location>
</feature>
<feature type="compositionally biased region" description="Low complexity" evidence="1">
    <location>
        <begin position="349"/>
        <end position="359"/>
    </location>
</feature>
<keyword evidence="2" id="KW-0472">Membrane</keyword>
<protein>
    <submittedName>
        <fullName evidence="3">3912_t:CDS:1</fullName>
    </submittedName>
</protein>
<reference evidence="3" key="1">
    <citation type="submission" date="2021-06" db="EMBL/GenBank/DDBJ databases">
        <authorList>
            <person name="Kallberg Y."/>
            <person name="Tangrot J."/>
            <person name="Rosling A."/>
        </authorList>
    </citation>
    <scope>NUCLEOTIDE SEQUENCE</scope>
    <source>
        <strain evidence="3">FL130A</strain>
    </source>
</reference>
<evidence type="ECO:0000313" key="4">
    <source>
        <dbReference type="Proteomes" id="UP000789508"/>
    </source>
</evidence>
<feature type="compositionally biased region" description="Polar residues" evidence="1">
    <location>
        <begin position="461"/>
        <end position="493"/>
    </location>
</feature>
<feature type="region of interest" description="Disordered" evidence="1">
    <location>
        <begin position="339"/>
        <end position="626"/>
    </location>
</feature>
<dbReference type="OrthoDB" id="6149480at2759"/>
<gene>
    <name evidence="3" type="ORF">ALEPTO_LOCUS5370</name>
</gene>
<feature type="transmembrane region" description="Helical" evidence="2">
    <location>
        <begin position="30"/>
        <end position="52"/>
    </location>
</feature>
<keyword evidence="4" id="KW-1185">Reference proteome</keyword>
<feature type="compositionally biased region" description="Basic and acidic residues" evidence="1">
    <location>
        <begin position="546"/>
        <end position="563"/>
    </location>
</feature>
<keyword evidence="2" id="KW-1133">Transmembrane helix</keyword>
<keyword evidence="2" id="KW-0812">Transmembrane</keyword>
<dbReference type="Proteomes" id="UP000789508">
    <property type="component" value="Unassembled WGS sequence"/>
</dbReference>
<evidence type="ECO:0000313" key="3">
    <source>
        <dbReference type="EMBL" id="CAG8540196.1"/>
    </source>
</evidence>
<feature type="compositionally biased region" description="Low complexity" evidence="1">
    <location>
        <begin position="512"/>
        <end position="527"/>
    </location>
</feature>
<dbReference type="AlphaFoldDB" id="A0A9N9ASL5"/>
<evidence type="ECO:0000256" key="1">
    <source>
        <dbReference type="SAM" id="MobiDB-lite"/>
    </source>
</evidence>
<feature type="compositionally biased region" description="Low complexity" evidence="1">
    <location>
        <begin position="432"/>
        <end position="447"/>
    </location>
</feature>
<proteinExistence type="predicted"/>
<feature type="compositionally biased region" description="Polar residues" evidence="1">
    <location>
        <begin position="369"/>
        <end position="392"/>
    </location>
</feature>
<organism evidence="3 4">
    <name type="scientific">Ambispora leptoticha</name>
    <dbReference type="NCBI Taxonomy" id="144679"/>
    <lineage>
        <taxon>Eukaryota</taxon>
        <taxon>Fungi</taxon>
        <taxon>Fungi incertae sedis</taxon>
        <taxon>Mucoromycota</taxon>
        <taxon>Glomeromycotina</taxon>
        <taxon>Glomeromycetes</taxon>
        <taxon>Archaeosporales</taxon>
        <taxon>Ambisporaceae</taxon>
        <taxon>Ambispora</taxon>
    </lineage>
</organism>
<name>A0A9N9ASL5_9GLOM</name>
<comment type="caution">
    <text evidence="3">The sequence shown here is derived from an EMBL/GenBank/DDBJ whole genome shotgun (WGS) entry which is preliminary data.</text>
</comment>